<dbReference type="EMBL" id="BSXT01001781">
    <property type="protein sequence ID" value="GMF45106.1"/>
    <property type="molecule type" value="Genomic_DNA"/>
</dbReference>
<evidence type="ECO:0000256" key="2">
    <source>
        <dbReference type="SAM" id="MobiDB-lite"/>
    </source>
</evidence>
<feature type="coiled-coil region" evidence="1">
    <location>
        <begin position="168"/>
        <end position="202"/>
    </location>
</feature>
<feature type="compositionally biased region" description="Polar residues" evidence="2">
    <location>
        <begin position="706"/>
        <end position="742"/>
    </location>
</feature>
<keyword evidence="4" id="KW-1185">Reference proteome</keyword>
<feature type="compositionally biased region" description="Polar residues" evidence="2">
    <location>
        <begin position="414"/>
        <end position="442"/>
    </location>
</feature>
<feature type="compositionally biased region" description="Low complexity" evidence="2">
    <location>
        <begin position="497"/>
        <end position="514"/>
    </location>
</feature>
<evidence type="ECO:0000313" key="4">
    <source>
        <dbReference type="Proteomes" id="UP001165121"/>
    </source>
</evidence>
<feature type="region of interest" description="Disordered" evidence="2">
    <location>
        <begin position="562"/>
        <end position="815"/>
    </location>
</feature>
<keyword evidence="1" id="KW-0175">Coiled coil</keyword>
<feature type="compositionally biased region" description="Low complexity" evidence="2">
    <location>
        <begin position="625"/>
        <end position="672"/>
    </location>
</feature>
<feature type="compositionally biased region" description="Polar residues" evidence="2">
    <location>
        <begin position="759"/>
        <end position="773"/>
    </location>
</feature>
<evidence type="ECO:0000313" key="3">
    <source>
        <dbReference type="EMBL" id="GMF45106.1"/>
    </source>
</evidence>
<comment type="caution">
    <text evidence="3">The sequence shown here is derived from an EMBL/GenBank/DDBJ whole genome shotgun (WGS) entry which is preliminary data.</text>
</comment>
<dbReference type="OrthoDB" id="89715at2759"/>
<reference evidence="3" key="1">
    <citation type="submission" date="2023-04" db="EMBL/GenBank/DDBJ databases">
        <title>Phytophthora fragariaefolia NBRC 109709.</title>
        <authorList>
            <person name="Ichikawa N."/>
            <person name="Sato H."/>
            <person name="Tonouchi N."/>
        </authorList>
    </citation>
    <scope>NUCLEOTIDE SEQUENCE</scope>
    <source>
        <strain evidence="3">NBRC 109709</strain>
    </source>
</reference>
<dbReference type="Proteomes" id="UP001165121">
    <property type="component" value="Unassembled WGS sequence"/>
</dbReference>
<feature type="compositionally biased region" description="Low complexity" evidence="2">
    <location>
        <begin position="785"/>
        <end position="802"/>
    </location>
</feature>
<protein>
    <submittedName>
        <fullName evidence="3">Unnamed protein product</fullName>
    </submittedName>
</protein>
<organism evidence="3 4">
    <name type="scientific">Phytophthora fragariaefolia</name>
    <dbReference type="NCBI Taxonomy" id="1490495"/>
    <lineage>
        <taxon>Eukaryota</taxon>
        <taxon>Sar</taxon>
        <taxon>Stramenopiles</taxon>
        <taxon>Oomycota</taxon>
        <taxon>Peronosporomycetes</taxon>
        <taxon>Peronosporales</taxon>
        <taxon>Peronosporaceae</taxon>
        <taxon>Phytophthora</taxon>
    </lineage>
</organism>
<feature type="compositionally biased region" description="Low complexity" evidence="2">
    <location>
        <begin position="588"/>
        <end position="614"/>
    </location>
</feature>
<feature type="compositionally biased region" description="Low complexity" evidence="2">
    <location>
        <begin position="470"/>
        <end position="490"/>
    </location>
</feature>
<name>A0A9W7CZS4_9STRA</name>
<evidence type="ECO:0000256" key="1">
    <source>
        <dbReference type="SAM" id="Coils"/>
    </source>
</evidence>
<proteinExistence type="predicted"/>
<gene>
    <name evidence="3" type="ORF">Pfra01_001600000</name>
</gene>
<feature type="region of interest" description="Disordered" evidence="2">
    <location>
        <begin position="357"/>
        <end position="543"/>
    </location>
</feature>
<sequence>MSAPGSPASSAPSPAVVNLAVSTASPSTSRFPEAAPPVVPVAPAPRVKLEGFGTASASSTTAPRLPSVSRSSATPALTLADLECVLELRDNRLEFAQAERTVKLGKLVSYAVAKPFPEPSHELFCRLQGSSSIDQLVAALEKEIIGGPHPAVVAGEQQAGAFAARARADLLEHELRETTKRVSQLEESEKTASALVRSLKEQAAQLVNRDISLQELHQSTNLERDSWSTERIRLDAIIRDKERIIASMTADYHRDAGNRQLVLGRCYELTAQVRQLTMRFVDASALSACHPGSANSSVAALSWSWLQCSVSWWVGARRFIHSLTDFVRSRSNDTRSHAAELSTFRSASETLRQAGLGIFGDRGGRNPPPATPAAPVTPALPYPRRRQVSPTSQASSRFPRSSSDDFGRRHARSPSVSRSSAHPRSLSVSARGSQSAPSSLTRNAIVRRPRSPSVARSGAKRRYSPDSDADSSGSALVSGHVSSCSSTSSRSCKKVRSTPTTSPVSSKKCSSWRSTNKKAAKSRSTVSHSPSEDSDGEDGLAPLHRPQRTAAANYSAIQRLRHAGESDSGSEVLGEATAVSSSTGHGRQASSGSTTVSSTSAPPPSSQVTSASPTQAPPGSIADLASATASVSSSALAEDLESADSSGVESSSTSKQTEAASTLASLSGATKSVVIRALPPGKYPACSPSDSDSDGGDSAGGGSAATPPNLSNKLVESSDSSGDESTLADSSKPKSQASSTAGSGCPPLALPTVAVRPPQVTTSAPVSATTKAPVSSKTPPPARSPPKSASKPSAGKAKLAAPDTKARAKSDGGVPHHHVDVKVLVVRAAASARLDSRESGSMKRLRELPFFHKGSKRCWEKIMSSCAVSVTMEKASELSQHHVASPASPPSWMSTILGILGDYLLGRKQRSDLLRLTVKVLGDAVVGAANHKIDGLPAPLVDTEVCFDPAIPFCPPANLPWSPKTADWIAEVARIDNEEPWSWWWLTAPDRHPYNTIFRLYHPEFPLFVPEGADSEMVAACVEDERMMAEPVPPALHPNTPAPVNRPDEIEFCPPNIVHSA</sequence>
<accession>A0A9W7CZS4</accession>
<dbReference type="AlphaFoldDB" id="A0A9W7CZS4"/>